<name>A0A0C9Y1W8_9AGAM</name>
<dbReference type="AlphaFoldDB" id="A0A0C9Y1W8"/>
<dbReference type="HOGENOM" id="CLU_2655413_0_0_1"/>
<evidence type="ECO:0000313" key="2">
    <source>
        <dbReference type="Proteomes" id="UP000054018"/>
    </source>
</evidence>
<dbReference type="EMBL" id="KN834278">
    <property type="protein sequence ID" value="KIK11201.1"/>
    <property type="molecule type" value="Genomic_DNA"/>
</dbReference>
<keyword evidence="2" id="KW-1185">Reference proteome</keyword>
<reference evidence="2" key="2">
    <citation type="submission" date="2015-01" db="EMBL/GenBank/DDBJ databases">
        <title>Evolutionary Origins and Diversification of the Mycorrhizal Mutualists.</title>
        <authorList>
            <consortium name="DOE Joint Genome Institute"/>
            <consortium name="Mycorrhizal Genomics Consortium"/>
            <person name="Kohler A."/>
            <person name="Kuo A."/>
            <person name="Nagy L.G."/>
            <person name="Floudas D."/>
            <person name="Copeland A."/>
            <person name="Barry K.W."/>
            <person name="Cichocki N."/>
            <person name="Veneault-Fourrey C."/>
            <person name="LaButti K."/>
            <person name="Lindquist E.A."/>
            <person name="Lipzen A."/>
            <person name="Lundell T."/>
            <person name="Morin E."/>
            <person name="Murat C."/>
            <person name="Riley R."/>
            <person name="Ohm R."/>
            <person name="Sun H."/>
            <person name="Tunlid A."/>
            <person name="Henrissat B."/>
            <person name="Grigoriev I.V."/>
            <person name="Hibbett D.S."/>
            <person name="Martin F."/>
        </authorList>
    </citation>
    <scope>NUCLEOTIDE SEQUENCE [LARGE SCALE GENOMIC DNA]</scope>
    <source>
        <strain evidence="2">441</strain>
    </source>
</reference>
<evidence type="ECO:0000313" key="1">
    <source>
        <dbReference type="EMBL" id="KIK11201.1"/>
    </source>
</evidence>
<accession>A0A0C9Y1W8</accession>
<sequence>MEPCGSPGEEGTDTRPHIFELKPHVIRDLRVRISSLPWLTVEHSSCLSMKIRLFSSPAWGQVGKERGPTEQRVITH</sequence>
<organism evidence="1 2">
    <name type="scientific">Pisolithus microcarpus 441</name>
    <dbReference type="NCBI Taxonomy" id="765257"/>
    <lineage>
        <taxon>Eukaryota</taxon>
        <taxon>Fungi</taxon>
        <taxon>Dikarya</taxon>
        <taxon>Basidiomycota</taxon>
        <taxon>Agaricomycotina</taxon>
        <taxon>Agaricomycetes</taxon>
        <taxon>Agaricomycetidae</taxon>
        <taxon>Boletales</taxon>
        <taxon>Sclerodermatineae</taxon>
        <taxon>Pisolithaceae</taxon>
        <taxon>Pisolithus</taxon>
    </lineage>
</organism>
<gene>
    <name evidence="1" type="ORF">PISMIDRAFT_690510</name>
</gene>
<dbReference type="Proteomes" id="UP000054018">
    <property type="component" value="Unassembled WGS sequence"/>
</dbReference>
<protein>
    <submittedName>
        <fullName evidence="1">Uncharacterized protein</fullName>
    </submittedName>
</protein>
<proteinExistence type="predicted"/>
<reference evidence="1 2" key="1">
    <citation type="submission" date="2014-04" db="EMBL/GenBank/DDBJ databases">
        <authorList>
            <consortium name="DOE Joint Genome Institute"/>
            <person name="Kuo A."/>
            <person name="Kohler A."/>
            <person name="Costa M.D."/>
            <person name="Nagy L.G."/>
            <person name="Floudas D."/>
            <person name="Copeland A."/>
            <person name="Barry K.W."/>
            <person name="Cichocki N."/>
            <person name="Veneault-Fourrey C."/>
            <person name="LaButti K."/>
            <person name="Lindquist E.A."/>
            <person name="Lipzen A."/>
            <person name="Lundell T."/>
            <person name="Morin E."/>
            <person name="Murat C."/>
            <person name="Sun H."/>
            <person name="Tunlid A."/>
            <person name="Henrissat B."/>
            <person name="Grigoriev I.V."/>
            <person name="Hibbett D.S."/>
            <person name="Martin F."/>
            <person name="Nordberg H.P."/>
            <person name="Cantor M.N."/>
            <person name="Hua S.X."/>
        </authorList>
    </citation>
    <scope>NUCLEOTIDE SEQUENCE [LARGE SCALE GENOMIC DNA]</scope>
    <source>
        <strain evidence="1 2">441</strain>
    </source>
</reference>